<proteinExistence type="predicted"/>
<evidence type="ECO:0000313" key="3">
    <source>
        <dbReference type="EMBL" id="GAA4254173.1"/>
    </source>
</evidence>
<feature type="domain" description="DUF5709" evidence="2">
    <location>
        <begin position="118"/>
        <end position="166"/>
    </location>
</feature>
<dbReference type="EMBL" id="BAABAT010000017">
    <property type="protein sequence ID" value="GAA4254173.1"/>
    <property type="molecule type" value="Genomic_DNA"/>
</dbReference>
<dbReference type="Pfam" id="PF18970">
    <property type="entry name" value="DUF5709"/>
    <property type="match status" value="1"/>
</dbReference>
<feature type="region of interest" description="Disordered" evidence="1">
    <location>
        <begin position="1"/>
        <end position="169"/>
    </location>
</feature>
<feature type="compositionally biased region" description="Basic and acidic residues" evidence="1">
    <location>
        <begin position="11"/>
        <end position="21"/>
    </location>
</feature>
<name>A0ABP8DEP3_9ACTN</name>
<comment type="caution">
    <text evidence="3">The sequence shown here is derived from an EMBL/GenBank/DDBJ whole genome shotgun (WGS) entry which is preliminary data.</text>
</comment>
<gene>
    <name evidence="3" type="ORF">GCM10022255_057860</name>
</gene>
<feature type="compositionally biased region" description="Basic and acidic residues" evidence="1">
    <location>
        <begin position="159"/>
        <end position="169"/>
    </location>
</feature>
<dbReference type="Proteomes" id="UP001500620">
    <property type="component" value="Unassembled WGS sequence"/>
</dbReference>
<reference evidence="4" key="1">
    <citation type="journal article" date="2019" name="Int. J. Syst. Evol. Microbiol.">
        <title>The Global Catalogue of Microorganisms (GCM) 10K type strain sequencing project: providing services to taxonomists for standard genome sequencing and annotation.</title>
        <authorList>
            <consortium name="The Broad Institute Genomics Platform"/>
            <consortium name="The Broad Institute Genome Sequencing Center for Infectious Disease"/>
            <person name="Wu L."/>
            <person name="Ma J."/>
        </authorList>
    </citation>
    <scope>NUCLEOTIDE SEQUENCE [LARGE SCALE GENOMIC DNA]</scope>
    <source>
        <strain evidence="4">JCM 17441</strain>
    </source>
</reference>
<sequence length="169" mass="18366">MALPGYRGRQRHESRATEGKADMTQQTDSWDPDPSDEGQLSAEDTLSDRGLDDSLDEGYSPPEKPRGLNAFGVTQAEAERGESLDDRLRQEEPDPSARPDLDEFGSTTESGEFYDSDEVGDRRAGRLVAPDEGYGEDDEKDEIGSDVGIDGGAASAEEAAMHIVDDRNL</sequence>
<evidence type="ECO:0000313" key="4">
    <source>
        <dbReference type="Proteomes" id="UP001500620"/>
    </source>
</evidence>
<accession>A0ABP8DEP3</accession>
<organism evidence="3 4">
    <name type="scientific">Dactylosporangium darangshiense</name>
    <dbReference type="NCBI Taxonomy" id="579108"/>
    <lineage>
        <taxon>Bacteria</taxon>
        <taxon>Bacillati</taxon>
        <taxon>Actinomycetota</taxon>
        <taxon>Actinomycetes</taxon>
        <taxon>Micromonosporales</taxon>
        <taxon>Micromonosporaceae</taxon>
        <taxon>Dactylosporangium</taxon>
    </lineage>
</organism>
<evidence type="ECO:0000256" key="1">
    <source>
        <dbReference type="SAM" id="MobiDB-lite"/>
    </source>
</evidence>
<evidence type="ECO:0000259" key="2">
    <source>
        <dbReference type="Pfam" id="PF18970"/>
    </source>
</evidence>
<dbReference type="InterPro" id="IPR043763">
    <property type="entry name" value="DUF5709"/>
</dbReference>
<feature type="compositionally biased region" description="Basic and acidic residues" evidence="1">
    <location>
        <begin position="77"/>
        <end position="101"/>
    </location>
</feature>
<keyword evidence="4" id="KW-1185">Reference proteome</keyword>
<protein>
    <submittedName>
        <fullName evidence="3">DUF5709 domain-containing protein</fullName>
    </submittedName>
</protein>